<keyword evidence="3" id="KW-1185">Reference proteome</keyword>
<organism evidence="3 4">
    <name type="scientific">Haemonchus contortus</name>
    <name type="common">Barber pole worm</name>
    <dbReference type="NCBI Taxonomy" id="6289"/>
    <lineage>
        <taxon>Eukaryota</taxon>
        <taxon>Metazoa</taxon>
        <taxon>Ecdysozoa</taxon>
        <taxon>Nematoda</taxon>
        <taxon>Chromadorea</taxon>
        <taxon>Rhabditida</taxon>
        <taxon>Rhabditina</taxon>
        <taxon>Rhabditomorpha</taxon>
        <taxon>Strongyloidea</taxon>
        <taxon>Trichostrongylidae</taxon>
        <taxon>Haemonchus</taxon>
    </lineage>
</organism>
<proteinExistence type="predicted"/>
<dbReference type="WBParaSite" id="HCON_00144940-00001">
    <property type="protein sequence ID" value="HCON_00144940-00001"/>
    <property type="gene ID" value="HCON_00144940"/>
</dbReference>
<name>A0A7I4YV70_HAECO</name>
<evidence type="ECO:0000313" key="3">
    <source>
        <dbReference type="Proteomes" id="UP000025227"/>
    </source>
</evidence>
<feature type="coiled-coil region" evidence="1">
    <location>
        <begin position="81"/>
        <end position="108"/>
    </location>
</feature>
<evidence type="ECO:0000256" key="1">
    <source>
        <dbReference type="SAM" id="Coils"/>
    </source>
</evidence>
<reference evidence="4" key="1">
    <citation type="submission" date="2020-12" db="UniProtKB">
        <authorList>
            <consortium name="WormBaseParasite"/>
        </authorList>
    </citation>
    <scope>IDENTIFICATION</scope>
    <source>
        <strain evidence="4">MHco3</strain>
    </source>
</reference>
<evidence type="ECO:0000256" key="2">
    <source>
        <dbReference type="SAM" id="MobiDB-lite"/>
    </source>
</evidence>
<protein>
    <submittedName>
        <fullName evidence="4">E3 ubiquitin-protein ligase RFWD3</fullName>
    </submittedName>
</protein>
<dbReference type="Proteomes" id="UP000025227">
    <property type="component" value="Unplaced"/>
</dbReference>
<accession>A0A7I4YV70</accession>
<dbReference type="AlphaFoldDB" id="A0A7I4YV70"/>
<feature type="region of interest" description="Disordered" evidence="2">
    <location>
        <begin position="1"/>
        <end position="39"/>
    </location>
</feature>
<sequence length="124" mass="13893">MSSRSLLESHPAVVYEDSDSSDDSEQAAEDVMPTDSRASEILEKGCCPFCGSEEEFMKQVNFLEAATAQAQQDALAEAAYSKHLQSEHKMLQAQFEELIQRQERLNRLMKKNLGNSVGFGTRME</sequence>
<keyword evidence="1" id="KW-0175">Coiled coil</keyword>
<evidence type="ECO:0000313" key="4">
    <source>
        <dbReference type="WBParaSite" id="HCON_00144940-00001"/>
    </source>
</evidence>
<feature type="compositionally biased region" description="Acidic residues" evidence="2">
    <location>
        <begin position="16"/>
        <end position="28"/>
    </location>
</feature>